<sequence length="44" mass="4650">MQIRSVRVILRAGPDLLGVSKSSRSTSTIEGAESPDCDSTCGLR</sequence>
<dbReference type="AlphaFoldDB" id="X8DKZ4"/>
<feature type="region of interest" description="Disordered" evidence="1">
    <location>
        <begin position="20"/>
        <end position="44"/>
    </location>
</feature>
<name>X8DKZ4_MYCXE</name>
<proteinExistence type="predicted"/>
<accession>X8DKZ4</accession>
<organism evidence="2">
    <name type="scientific">Mycobacterium xenopi 4042</name>
    <dbReference type="NCBI Taxonomy" id="1299334"/>
    <lineage>
        <taxon>Bacteria</taxon>
        <taxon>Bacillati</taxon>
        <taxon>Actinomycetota</taxon>
        <taxon>Actinomycetes</taxon>
        <taxon>Mycobacteriales</taxon>
        <taxon>Mycobacteriaceae</taxon>
        <taxon>Mycobacterium</taxon>
    </lineage>
</organism>
<dbReference type="PATRIC" id="fig|1299334.3.peg.1827"/>
<evidence type="ECO:0000313" key="2">
    <source>
        <dbReference type="EMBL" id="EUA68378.1"/>
    </source>
</evidence>
<gene>
    <name evidence="2" type="ORF">I553_10479</name>
</gene>
<feature type="compositionally biased region" description="Polar residues" evidence="1">
    <location>
        <begin position="20"/>
        <end position="29"/>
    </location>
</feature>
<comment type="caution">
    <text evidence="2">The sequence shown here is derived from an EMBL/GenBank/DDBJ whole genome shotgun (WGS) entry which is preliminary data.</text>
</comment>
<reference evidence="2" key="1">
    <citation type="submission" date="2014-01" db="EMBL/GenBank/DDBJ databases">
        <authorList>
            <person name="Brown-Elliot B."/>
            <person name="Wallace R."/>
            <person name="Lenaerts A."/>
            <person name="Ordway D."/>
            <person name="DeGroote M.A."/>
            <person name="Parker T."/>
            <person name="Sizemore C."/>
            <person name="Tallon L.J."/>
            <person name="Sadzewicz L.K."/>
            <person name="Sengamalay N."/>
            <person name="Fraser C.M."/>
            <person name="Hine E."/>
            <person name="Shefchek K.A."/>
            <person name="Das S.P."/>
            <person name="Tettelin H."/>
        </authorList>
    </citation>
    <scope>NUCLEOTIDE SEQUENCE [LARGE SCALE GENOMIC DNA]</scope>
    <source>
        <strain evidence="2">4042</strain>
    </source>
</reference>
<protein>
    <submittedName>
        <fullName evidence="2">Uncharacterized protein</fullName>
    </submittedName>
</protein>
<dbReference type="EMBL" id="JAOB01000016">
    <property type="protein sequence ID" value="EUA68378.1"/>
    <property type="molecule type" value="Genomic_DNA"/>
</dbReference>
<evidence type="ECO:0000256" key="1">
    <source>
        <dbReference type="SAM" id="MobiDB-lite"/>
    </source>
</evidence>